<sequence>MLLTRWRRARPFGASCLVAAAGLEILLVPVAGVGLVVNGGAGGYGGFLVGVFLIAMGAGLCWGGPRDVIAVLVVMAALVAFVLSNLGGLLLGSLMAIVGAAWGFAWTPPVIRA</sequence>
<keyword evidence="3" id="KW-1185">Reference proteome</keyword>
<dbReference type="Pfam" id="PF19609">
    <property type="entry name" value="DUF6114"/>
    <property type="match status" value="1"/>
</dbReference>
<protein>
    <submittedName>
        <fullName evidence="2">Uncharacterized protein</fullName>
    </submittedName>
</protein>
<reference evidence="2 3" key="1">
    <citation type="submission" date="2017-06" db="EMBL/GenBank/DDBJ databases">
        <authorList>
            <person name="Kim H.J."/>
            <person name="Triplett B.A."/>
        </authorList>
    </citation>
    <scope>NUCLEOTIDE SEQUENCE [LARGE SCALE GENOMIC DNA]</scope>
    <source>
        <strain evidence="2 3">DSM 44715</strain>
    </source>
</reference>
<dbReference type="AlphaFoldDB" id="A0A239LXD8"/>
<dbReference type="InterPro" id="IPR046096">
    <property type="entry name" value="DUF6114"/>
</dbReference>
<keyword evidence="1" id="KW-1133">Transmembrane helix</keyword>
<name>A0A239LXD8_9ACTN</name>
<feature type="transmembrane region" description="Helical" evidence="1">
    <location>
        <begin position="43"/>
        <end position="62"/>
    </location>
</feature>
<keyword evidence="1" id="KW-0472">Membrane</keyword>
<dbReference type="Proteomes" id="UP000198318">
    <property type="component" value="Unassembled WGS sequence"/>
</dbReference>
<dbReference type="RefSeq" id="WP_089328283.1">
    <property type="nucleotide sequence ID" value="NZ_FZOR01000024.1"/>
</dbReference>
<gene>
    <name evidence="2" type="ORF">SAMN05443665_102487</name>
</gene>
<proteinExistence type="predicted"/>
<organism evidence="2 3">
    <name type="scientific">Actinomadura meyerae</name>
    <dbReference type="NCBI Taxonomy" id="240840"/>
    <lineage>
        <taxon>Bacteria</taxon>
        <taxon>Bacillati</taxon>
        <taxon>Actinomycetota</taxon>
        <taxon>Actinomycetes</taxon>
        <taxon>Streptosporangiales</taxon>
        <taxon>Thermomonosporaceae</taxon>
        <taxon>Actinomadura</taxon>
    </lineage>
</organism>
<feature type="transmembrane region" description="Helical" evidence="1">
    <location>
        <begin position="12"/>
        <end position="37"/>
    </location>
</feature>
<keyword evidence="1" id="KW-0812">Transmembrane</keyword>
<evidence type="ECO:0000313" key="2">
    <source>
        <dbReference type="EMBL" id="SNT34369.1"/>
    </source>
</evidence>
<evidence type="ECO:0000256" key="1">
    <source>
        <dbReference type="SAM" id="Phobius"/>
    </source>
</evidence>
<dbReference type="EMBL" id="FZOR01000024">
    <property type="protein sequence ID" value="SNT34369.1"/>
    <property type="molecule type" value="Genomic_DNA"/>
</dbReference>
<evidence type="ECO:0000313" key="3">
    <source>
        <dbReference type="Proteomes" id="UP000198318"/>
    </source>
</evidence>
<feature type="transmembrane region" description="Helical" evidence="1">
    <location>
        <begin position="69"/>
        <end position="102"/>
    </location>
</feature>
<accession>A0A239LXD8</accession>